<keyword evidence="2" id="KW-0805">Transcription regulation</keyword>
<gene>
    <name evidence="7" type="ORF">Syun_003925</name>
</gene>
<dbReference type="PROSITE" id="PS51806">
    <property type="entry name" value="DOG1"/>
    <property type="match status" value="1"/>
</dbReference>
<organism evidence="7 8">
    <name type="scientific">Stephania yunnanensis</name>
    <dbReference type="NCBI Taxonomy" id="152371"/>
    <lineage>
        <taxon>Eukaryota</taxon>
        <taxon>Viridiplantae</taxon>
        <taxon>Streptophyta</taxon>
        <taxon>Embryophyta</taxon>
        <taxon>Tracheophyta</taxon>
        <taxon>Spermatophyta</taxon>
        <taxon>Magnoliopsida</taxon>
        <taxon>Ranunculales</taxon>
        <taxon>Menispermaceae</taxon>
        <taxon>Menispermoideae</taxon>
        <taxon>Cissampelideae</taxon>
        <taxon>Stephania</taxon>
    </lineage>
</organism>
<name>A0AAP0L3H1_9MAGN</name>
<evidence type="ECO:0000256" key="2">
    <source>
        <dbReference type="ARBA" id="ARBA00023015"/>
    </source>
</evidence>
<dbReference type="Proteomes" id="UP001420932">
    <property type="component" value="Unassembled WGS sequence"/>
</dbReference>
<evidence type="ECO:0000313" key="8">
    <source>
        <dbReference type="Proteomes" id="UP001420932"/>
    </source>
</evidence>
<protein>
    <recommendedName>
        <fullName evidence="6">DOG1 domain-containing protein</fullName>
    </recommendedName>
</protein>
<keyword evidence="4" id="KW-0804">Transcription</keyword>
<dbReference type="GO" id="GO:0005634">
    <property type="term" value="C:nucleus"/>
    <property type="evidence" value="ECO:0007669"/>
    <property type="project" value="UniProtKB-SubCell"/>
</dbReference>
<evidence type="ECO:0000313" key="7">
    <source>
        <dbReference type="EMBL" id="KAK9163023.1"/>
    </source>
</evidence>
<keyword evidence="8" id="KW-1185">Reference proteome</keyword>
<dbReference type="GO" id="GO:0043565">
    <property type="term" value="F:sequence-specific DNA binding"/>
    <property type="evidence" value="ECO:0007669"/>
    <property type="project" value="InterPro"/>
</dbReference>
<keyword evidence="5" id="KW-0539">Nucleus</keyword>
<dbReference type="PANTHER" id="PTHR45693:SF36">
    <property type="entry name" value="TRANSCRIPTION FACTOR TGA4"/>
    <property type="match status" value="1"/>
</dbReference>
<accession>A0AAP0L3H1</accession>
<evidence type="ECO:0000256" key="4">
    <source>
        <dbReference type="ARBA" id="ARBA00023163"/>
    </source>
</evidence>
<reference evidence="7 8" key="1">
    <citation type="submission" date="2024-01" db="EMBL/GenBank/DDBJ databases">
        <title>Genome assemblies of Stephania.</title>
        <authorList>
            <person name="Yang L."/>
        </authorList>
    </citation>
    <scope>NUCLEOTIDE SEQUENCE [LARGE SCALE GENOMIC DNA]</scope>
    <source>
        <strain evidence="7">YNDBR</strain>
        <tissue evidence="7">Leaf</tissue>
    </source>
</reference>
<feature type="domain" description="DOG1" evidence="6">
    <location>
        <begin position="1"/>
        <end position="265"/>
    </location>
</feature>
<evidence type="ECO:0000256" key="5">
    <source>
        <dbReference type="ARBA" id="ARBA00023242"/>
    </source>
</evidence>
<dbReference type="GO" id="GO:0006351">
    <property type="term" value="P:DNA-templated transcription"/>
    <property type="evidence" value="ECO:0007669"/>
    <property type="project" value="InterPro"/>
</dbReference>
<evidence type="ECO:0000256" key="3">
    <source>
        <dbReference type="ARBA" id="ARBA00023125"/>
    </source>
</evidence>
<dbReference type="Pfam" id="PF14144">
    <property type="entry name" value="DOG1"/>
    <property type="match status" value="1"/>
</dbReference>
<sequence>MKYGHWVEEQTRQTHELRTALQAHVSDIELNILVDNGLNHYYDLFRMKATAAKADVFYLMSGMWKTSAERFFFWIGGFRPSELLKGMDDNHSCEGCGHKFVRSKESTVQIGTLRVLFRIQACLTLCSPELRQPFELLSALCSLQVLMPQLDPLTEQQLVEICNLQQCSQQAEDALSQGLDKLQQTLADTLASDASNAGSYMTQMAEAMDRLEALVSFVNQADHLRQQALQQLSRILTVRQVARGLLALGDYFQRLRALSSLWAARPREPT</sequence>
<comment type="caution">
    <text evidence="7">The sequence shown here is derived from an EMBL/GenBank/DDBJ whole genome shotgun (WGS) entry which is preliminary data.</text>
</comment>
<comment type="subcellular location">
    <subcellularLocation>
        <location evidence="1">Nucleus</location>
    </subcellularLocation>
</comment>
<evidence type="ECO:0000259" key="6">
    <source>
        <dbReference type="PROSITE" id="PS51806"/>
    </source>
</evidence>
<dbReference type="InterPro" id="IPR025422">
    <property type="entry name" value="TGA_domain"/>
</dbReference>
<dbReference type="EMBL" id="JBBNAF010000002">
    <property type="protein sequence ID" value="KAK9163023.1"/>
    <property type="molecule type" value="Genomic_DNA"/>
</dbReference>
<keyword evidence="3" id="KW-0238">DNA-binding</keyword>
<dbReference type="AlphaFoldDB" id="A0AAP0L3H1"/>
<evidence type="ECO:0000256" key="1">
    <source>
        <dbReference type="ARBA" id="ARBA00004123"/>
    </source>
</evidence>
<dbReference type="PANTHER" id="PTHR45693">
    <property type="entry name" value="TRANSCRIPTION FACTOR TGA9"/>
    <property type="match status" value="1"/>
</dbReference>
<proteinExistence type="predicted"/>